<protein>
    <submittedName>
        <fullName evidence="1">Uncharacterized protein</fullName>
    </submittedName>
</protein>
<evidence type="ECO:0000313" key="2">
    <source>
        <dbReference type="Proteomes" id="UP000315003"/>
    </source>
</evidence>
<reference evidence="1 2" key="1">
    <citation type="submission" date="2019-02" db="EMBL/GenBank/DDBJ databases">
        <title>Deep-cultivation of Planctomycetes and their phenomic and genomic characterization uncovers novel biology.</title>
        <authorList>
            <person name="Wiegand S."/>
            <person name="Jogler M."/>
            <person name="Boedeker C."/>
            <person name="Pinto D."/>
            <person name="Vollmers J."/>
            <person name="Rivas-Marin E."/>
            <person name="Kohn T."/>
            <person name="Peeters S.H."/>
            <person name="Heuer A."/>
            <person name="Rast P."/>
            <person name="Oberbeckmann S."/>
            <person name="Bunk B."/>
            <person name="Jeske O."/>
            <person name="Meyerdierks A."/>
            <person name="Storesund J.E."/>
            <person name="Kallscheuer N."/>
            <person name="Luecker S."/>
            <person name="Lage O.M."/>
            <person name="Pohl T."/>
            <person name="Merkel B.J."/>
            <person name="Hornburger P."/>
            <person name="Mueller R.-W."/>
            <person name="Bruemmer F."/>
            <person name="Labrenz M."/>
            <person name="Spormann A.M."/>
            <person name="Op den Camp H."/>
            <person name="Overmann J."/>
            <person name="Amann R."/>
            <person name="Jetten M.S.M."/>
            <person name="Mascher T."/>
            <person name="Medema M.H."/>
            <person name="Devos D.P."/>
            <person name="Kaster A.-K."/>
            <person name="Ovreas L."/>
            <person name="Rohde M."/>
            <person name="Galperin M.Y."/>
            <person name="Jogler C."/>
        </authorList>
    </citation>
    <scope>NUCLEOTIDE SEQUENCE [LARGE SCALE GENOMIC DNA]</scope>
    <source>
        <strain evidence="1 2">SV_7m_r</strain>
    </source>
</reference>
<keyword evidence="2" id="KW-1185">Reference proteome</keyword>
<proteinExistence type="predicted"/>
<evidence type="ECO:0000313" key="1">
    <source>
        <dbReference type="EMBL" id="QDT61332.1"/>
    </source>
</evidence>
<name>A0A517SZ22_9BACT</name>
<organism evidence="1 2">
    <name type="scientific">Stieleria bergensis</name>
    <dbReference type="NCBI Taxonomy" id="2528025"/>
    <lineage>
        <taxon>Bacteria</taxon>
        <taxon>Pseudomonadati</taxon>
        <taxon>Planctomycetota</taxon>
        <taxon>Planctomycetia</taxon>
        <taxon>Pirellulales</taxon>
        <taxon>Pirellulaceae</taxon>
        <taxon>Stieleria</taxon>
    </lineage>
</organism>
<dbReference type="Proteomes" id="UP000315003">
    <property type="component" value="Chromosome"/>
</dbReference>
<accession>A0A517SZ22</accession>
<dbReference type="EMBL" id="CP036272">
    <property type="protein sequence ID" value="QDT61332.1"/>
    <property type="molecule type" value="Genomic_DNA"/>
</dbReference>
<dbReference type="AlphaFoldDB" id="A0A517SZ22"/>
<sequence>MISFASHHDDAGQRMSRQRWFGNDAKRNVLRTNVPCTNIFGSWLNFFRPPADRQRNVPKSDFTHQSEVSDSSLRISACCTAAFYVSHPLVWSNHRHLAIRESRSPVVH</sequence>
<gene>
    <name evidence="1" type="ORF">SV7mr_38670</name>
</gene>